<dbReference type="SUPFAM" id="SSF58100">
    <property type="entry name" value="Bacterial hemolysins"/>
    <property type="match status" value="1"/>
</dbReference>
<evidence type="ECO:0000313" key="3">
    <source>
        <dbReference type="EMBL" id="TCD67845.1"/>
    </source>
</evidence>
<feature type="coiled-coil region" evidence="1">
    <location>
        <begin position="255"/>
        <end position="296"/>
    </location>
</feature>
<keyword evidence="1" id="KW-0175">Coiled coil</keyword>
<evidence type="ECO:0000313" key="4">
    <source>
        <dbReference type="Proteomes" id="UP000292702"/>
    </source>
</evidence>
<gene>
    <name evidence="3" type="ORF">EIP91_011907</name>
</gene>
<proteinExistence type="predicted"/>
<dbReference type="Gene3D" id="1.20.1170.10">
    <property type="match status" value="1"/>
</dbReference>
<keyword evidence="4" id="KW-1185">Reference proteome</keyword>
<dbReference type="Proteomes" id="UP000292702">
    <property type="component" value="Unassembled WGS sequence"/>
</dbReference>
<feature type="compositionally biased region" description="Basic and acidic residues" evidence="2">
    <location>
        <begin position="19"/>
        <end position="42"/>
    </location>
</feature>
<accession>A0A4R0RP24</accession>
<evidence type="ECO:0000256" key="1">
    <source>
        <dbReference type="SAM" id="Coils"/>
    </source>
</evidence>
<dbReference type="EMBL" id="RWJN01000084">
    <property type="protein sequence ID" value="TCD67845.1"/>
    <property type="molecule type" value="Genomic_DNA"/>
</dbReference>
<comment type="caution">
    <text evidence="3">The sequence shown here is derived from an EMBL/GenBank/DDBJ whole genome shotgun (WGS) entry which is preliminary data.</text>
</comment>
<dbReference type="AlphaFoldDB" id="A0A4R0RP24"/>
<feature type="region of interest" description="Disordered" evidence="2">
    <location>
        <begin position="15"/>
        <end position="43"/>
    </location>
</feature>
<protein>
    <submittedName>
        <fullName evidence="3">Uncharacterized protein</fullName>
    </submittedName>
</protein>
<organism evidence="3 4">
    <name type="scientific">Steccherinum ochraceum</name>
    <dbReference type="NCBI Taxonomy" id="92696"/>
    <lineage>
        <taxon>Eukaryota</taxon>
        <taxon>Fungi</taxon>
        <taxon>Dikarya</taxon>
        <taxon>Basidiomycota</taxon>
        <taxon>Agaricomycotina</taxon>
        <taxon>Agaricomycetes</taxon>
        <taxon>Polyporales</taxon>
        <taxon>Steccherinaceae</taxon>
        <taxon>Steccherinum</taxon>
    </lineage>
</organism>
<evidence type="ECO:0000256" key="2">
    <source>
        <dbReference type="SAM" id="MobiDB-lite"/>
    </source>
</evidence>
<name>A0A4R0RP24_9APHY</name>
<sequence length="377" mass="41287">MSSYFAAALSMTSNSAKGDWTDDLKKETSGSISDESRRDANKAIEQAAQSEQTLSQSTKEMLALVVEGNNLDTRLFDIQRLLEKAKIPSKSQAKELRDAFVDLLWNSRSISGSGKGAADDFRGDMLDLILMDDISNDEKIAELANWERIMKAKAGPANNQLAQFQALATRVNTYAGVVEREIKDKDSEAKKRLQDLVSQIATAKAELDKITVDVVTPIIEYLKLGAGAFAGVLSGTPNTAFATLLTAVTSGVPELMKFSAQLKEAQKKRQNLYKQIDDLEAQVRALENEQLVLGDASTTPSSLRNIATGMVDWANRMSKSVNTISQVVTEKGKIESFLKKNTSLSDPLFLSQVRMVKEVLGLISHLMDIYSKAPLSN</sequence>
<reference evidence="3 4" key="1">
    <citation type="submission" date="2018-11" db="EMBL/GenBank/DDBJ databases">
        <title>Genome assembly of Steccherinum ochraceum LE-BIN_3174, the white-rot fungus of the Steccherinaceae family (The Residual Polyporoid clade, Polyporales, Basidiomycota).</title>
        <authorList>
            <person name="Fedorova T.V."/>
            <person name="Glazunova O.A."/>
            <person name="Landesman E.O."/>
            <person name="Moiseenko K.V."/>
            <person name="Psurtseva N.V."/>
            <person name="Savinova O.S."/>
            <person name="Shakhova N.V."/>
            <person name="Tyazhelova T.V."/>
            <person name="Vasina D.V."/>
        </authorList>
    </citation>
    <scope>NUCLEOTIDE SEQUENCE [LARGE SCALE GENOMIC DNA]</scope>
    <source>
        <strain evidence="3 4">LE-BIN_3174</strain>
    </source>
</reference>
<dbReference type="OrthoDB" id="2798300at2759"/>